<reference evidence="1 2" key="1">
    <citation type="journal article" date="2019" name="Nat. Ecol. Evol.">
        <title>Megaphylogeny resolves global patterns of mushroom evolution.</title>
        <authorList>
            <person name="Varga T."/>
            <person name="Krizsan K."/>
            <person name="Foldi C."/>
            <person name="Dima B."/>
            <person name="Sanchez-Garcia M."/>
            <person name="Sanchez-Ramirez S."/>
            <person name="Szollosi G.J."/>
            <person name="Szarkandi J.G."/>
            <person name="Papp V."/>
            <person name="Albert L."/>
            <person name="Andreopoulos W."/>
            <person name="Angelini C."/>
            <person name="Antonin V."/>
            <person name="Barry K.W."/>
            <person name="Bougher N.L."/>
            <person name="Buchanan P."/>
            <person name="Buyck B."/>
            <person name="Bense V."/>
            <person name="Catcheside P."/>
            <person name="Chovatia M."/>
            <person name="Cooper J."/>
            <person name="Damon W."/>
            <person name="Desjardin D."/>
            <person name="Finy P."/>
            <person name="Geml J."/>
            <person name="Haridas S."/>
            <person name="Hughes K."/>
            <person name="Justo A."/>
            <person name="Karasinski D."/>
            <person name="Kautmanova I."/>
            <person name="Kiss B."/>
            <person name="Kocsube S."/>
            <person name="Kotiranta H."/>
            <person name="LaButti K.M."/>
            <person name="Lechner B.E."/>
            <person name="Liimatainen K."/>
            <person name="Lipzen A."/>
            <person name="Lukacs Z."/>
            <person name="Mihaltcheva S."/>
            <person name="Morgado L.N."/>
            <person name="Niskanen T."/>
            <person name="Noordeloos M.E."/>
            <person name="Ohm R.A."/>
            <person name="Ortiz-Santana B."/>
            <person name="Ovrebo C."/>
            <person name="Racz N."/>
            <person name="Riley R."/>
            <person name="Savchenko A."/>
            <person name="Shiryaev A."/>
            <person name="Soop K."/>
            <person name="Spirin V."/>
            <person name="Szebenyi C."/>
            <person name="Tomsovsky M."/>
            <person name="Tulloss R.E."/>
            <person name="Uehling J."/>
            <person name="Grigoriev I.V."/>
            <person name="Vagvolgyi C."/>
            <person name="Papp T."/>
            <person name="Martin F.M."/>
            <person name="Miettinen O."/>
            <person name="Hibbett D.S."/>
            <person name="Nagy L.G."/>
        </authorList>
    </citation>
    <scope>NUCLEOTIDE SEQUENCE [LARGE SCALE GENOMIC DNA]</scope>
    <source>
        <strain evidence="1 2">NL-1719</strain>
    </source>
</reference>
<evidence type="ECO:0000313" key="1">
    <source>
        <dbReference type="EMBL" id="TFK74499.1"/>
    </source>
</evidence>
<evidence type="ECO:0000313" key="2">
    <source>
        <dbReference type="Proteomes" id="UP000308600"/>
    </source>
</evidence>
<organism evidence="1 2">
    <name type="scientific">Pluteus cervinus</name>
    <dbReference type="NCBI Taxonomy" id="181527"/>
    <lineage>
        <taxon>Eukaryota</taxon>
        <taxon>Fungi</taxon>
        <taxon>Dikarya</taxon>
        <taxon>Basidiomycota</taxon>
        <taxon>Agaricomycotina</taxon>
        <taxon>Agaricomycetes</taxon>
        <taxon>Agaricomycetidae</taxon>
        <taxon>Agaricales</taxon>
        <taxon>Pluteineae</taxon>
        <taxon>Pluteaceae</taxon>
        <taxon>Pluteus</taxon>
    </lineage>
</organism>
<name>A0ACD3B913_9AGAR</name>
<dbReference type="EMBL" id="ML208268">
    <property type="protein sequence ID" value="TFK74499.1"/>
    <property type="molecule type" value="Genomic_DNA"/>
</dbReference>
<dbReference type="Proteomes" id="UP000308600">
    <property type="component" value="Unassembled WGS sequence"/>
</dbReference>
<gene>
    <name evidence="1" type="ORF">BDN72DRAFT_57538</name>
</gene>
<proteinExistence type="predicted"/>
<keyword evidence="2" id="KW-1185">Reference proteome</keyword>
<accession>A0ACD3B913</accession>
<protein>
    <submittedName>
        <fullName evidence="1">Uncharacterized protein</fullName>
    </submittedName>
</protein>
<sequence length="476" mass="49242">MLALLSPQVTLNEFHNQQAASPGDVVGIPDGDFVVAPIVPITIVRVNAPEHNTVPREPSSPSAEDQEPENEREPSEAPSVVSDSTVVDEVEANGKPSEAIEQVINLGENSATAVPSPPEIVVVTPPVEVSEDSVPETSKDEPTAITTTTTEYEPVEPVVDNVEVTKVAETTETPATVDQPPAVDPVDVTSEPEVQSQPIESVSAKDDLKEEGEEASTPFPAPEGAAVESVVDAATSPVPAAEAVESTPVVEVVEAAPVPTVEATEPTPVVEAAEAAQPVTVEEPITDAKEEAAKVEENGNANGVPVVDAPAATAEPVPVVDATPAAETKEASPPAETPAAPVPPVETPAAPTAKTTTPNGTINKSATVKSSKSKRFTFGKSHKSNPSTPLTGLPNGHGGVANGDGNGTLKGHGHSKSEVSEFGRTTKDSDSDAHDEKGVNGNGNGASLRKKKTIWKKLKEVFKHEKEVVQEALESK</sequence>